<comment type="caution">
    <text evidence="5">The sequence shown here is derived from an EMBL/GenBank/DDBJ whole genome shotgun (WGS) entry which is preliminary data.</text>
</comment>
<dbReference type="RefSeq" id="WP_066750639.1">
    <property type="nucleotide sequence ID" value="NZ_JBHUMB010000014.1"/>
</dbReference>
<dbReference type="Pfam" id="PF17166">
    <property type="entry name" value="DUF5126"/>
    <property type="match status" value="1"/>
</dbReference>
<dbReference type="InterPro" id="IPR032164">
    <property type="entry name" value="DUF5000"/>
</dbReference>
<protein>
    <submittedName>
        <fullName evidence="5">DUF5000 domain-containing lipoprotein</fullName>
    </submittedName>
</protein>
<sequence length="407" mass="45277">MMSRNAIKLLFLLPVCLSMFGCKEMDGFNDVVSQDTTKPEKVTNIRVENFNGGAHIIYDLPKSPNLLYVLAKYRINDQVEGETKSSYYTDTITVNGFAADTPHEVTLYAVSRANIMSDPVSVTVHPNKPVYQLVAPTITLTSDFGGVNVKAQNTLKREIGLIFVAFDDNTGVMEVQDQLFTREETIDYSVRGYSSSERRFGVYVTDQWGNISDTTIANITPLYEELLDKSKFRVYQLPTDSPIGYNWILPNLWDGRNDGDGWHTVDGVRPPFVCSFDVGNRYKLSRFVMWARAGEYAYGHGNPKVFSLWGSSSAQPRDIQLPLVAEEGAQIGDWINLGNYRFPDPPSGASPRQSNAADEAFVRSGVSFDVPLNAPAVRYLRLSIAETWSGGSSAHVIELSLYGSLNN</sequence>
<evidence type="ECO:0000259" key="3">
    <source>
        <dbReference type="Pfam" id="PF16391"/>
    </source>
</evidence>
<name>A0ABW5UF74_9SPHI</name>
<feature type="domain" description="DUF5126" evidence="4">
    <location>
        <begin position="128"/>
        <end position="230"/>
    </location>
</feature>
<organism evidence="5 6">
    <name type="scientific">Sphingobacterium populi</name>
    <dbReference type="NCBI Taxonomy" id="1812824"/>
    <lineage>
        <taxon>Bacteria</taxon>
        <taxon>Pseudomonadati</taxon>
        <taxon>Bacteroidota</taxon>
        <taxon>Sphingobacteriia</taxon>
        <taxon>Sphingobacteriales</taxon>
        <taxon>Sphingobacteriaceae</taxon>
        <taxon>Sphingobacterium</taxon>
    </lineage>
</organism>
<keyword evidence="5" id="KW-0449">Lipoprotein</keyword>
<gene>
    <name evidence="5" type="ORF">ACFSQ6_11690</name>
</gene>
<dbReference type="Pfam" id="PF16391">
    <property type="entry name" value="DUF5000"/>
    <property type="match status" value="1"/>
</dbReference>
<dbReference type="PROSITE" id="PS51257">
    <property type="entry name" value="PROKAR_LIPOPROTEIN"/>
    <property type="match status" value="1"/>
</dbReference>
<dbReference type="InterPro" id="IPR032527">
    <property type="entry name" value="DUF4959"/>
</dbReference>
<evidence type="ECO:0000256" key="1">
    <source>
        <dbReference type="SAM" id="SignalP"/>
    </source>
</evidence>
<accession>A0ABW5UF74</accession>
<dbReference type="Pfam" id="PF16323">
    <property type="entry name" value="DUF4959"/>
    <property type="match status" value="1"/>
</dbReference>
<dbReference type="EMBL" id="JBHUMB010000014">
    <property type="protein sequence ID" value="MFD2744053.1"/>
    <property type="molecule type" value="Genomic_DNA"/>
</dbReference>
<feature type="signal peptide" evidence="1">
    <location>
        <begin position="1"/>
        <end position="24"/>
    </location>
</feature>
<dbReference type="InterPro" id="IPR033431">
    <property type="entry name" value="DUF5126"/>
</dbReference>
<keyword evidence="6" id="KW-1185">Reference proteome</keyword>
<proteinExistence type="predicted"/>
<evidence type="ECO:0000313" key="6">
    <source>
        <dbReference type="Proteomes" id="UP001597418"/>
    </source>
</evidence>
<keyword evidence="1" id="KW-0732">Signal</keyword>
<feature type="domain" description="DUF5000" evidence="3">
    <location>
        <begin position="253"/>
        <end position="403"/>
    </location>
</feature>
<reference evidence="6" key="1">
    <citation type="journal article" date="2019" name="Int. J. Syst. Evol. Microbiol.">
        <title>The Global Catalogue of Microorganisms (GCM) 10K type strain sequencing project: providing services to taxonomists for standard genome sequencing and annotation.</title>
        <authorList>
            <consortium name="The Broad Institute Genomics Platform"/>
            <consortium name="The Broad Institute Genome Sequencing Center for Infectious Disease"/>
            <person name="Wu L."/>
            <person name="Ma J."/>
        </authorList>
    </citation>
    <scope>NUCLEOTIDE SEQUENCE [LARGE SCALE GENOMIC DNA]</scope>
    <source>
        <strain evidence="6">KCTC 42247</strain>
    </source>
</reference>
<evidence type="ECO:0000259" key="4">
    <source>
        <dbReference type="Pfam" id="PF17166"/>
    </source>
</evidence>
<evidence type="ECO:0000259" key="2">
    <source>
        <dbReference type="Pfam" id="PF16323"/>
    </source>
</evidence>
<dbReference type="Proteomes" id="UP001597418">
    <property type="component" value="Unassembled WGS sequence"/>
</dbReference>
<feature type="chain" id="PRO_5045419609" evidence="1">
    <location>
        <begin position="25"/>
        <end position="407"/>
    </location>
</feature>
<dbReference type="Gene3D" id="2.60.120.260">
    <property type="entry name" value="Galactose-binding domain-like"/>
    <property type="match status" value="1"/>
</dbReference>
<evidence type="ECO:0000313" key="5">
    <source>
        <dbReference type="EMBL" id="MFD2744053.1"/>
    </source>
</evidence>
<feature type="domain" description="DUF4959" evidence="2">
    <location>
        <begin position="21"/>
        <end position="126"/>
    </location>
</feature>